<sequence length="46" mass="5459">MCINIMNMPWSNGFYCTYCGKDFGNQPGKLALHIRDFHEKDHLKRK</sequence>
<accession>A0A382WVV1</accession>
<proteinExistence type="predicted"/>
<evidence type="ECO:0000313" key="1">
    <source>
        <dbReference type="EMBL" id="SVD62495.1"/>
    </source>
</evidence>
<dbReference type="AlphaFoldDB" id="A0A382WVV1"/>
<protein>
    <recommendedName>
        <fullName evidence="2">C2H2-type domain-containing protein</fullName>
    </recommendedName>
</protein>
<evidence type="ECO:0008006" key="2">
    <source>
        <dbReference type="Google" id="ProtNLM"/>
    </source>
</evidence>
<name>A0A382WVV1_9ZZZZ</name>
<dbReference type="EMBL" id="UINC01162635">
    <property type="protein sequence ID" value="SVD62495.1"/>
    <property type="molecule type" value="Genomic_DNA"/>
</dbReference>
<gene>
    <name evidence="1" type="ORF">METZ01_LOCUS415349</name>
</gene>
<reference evidence="1" key="1">
    <citation type="submission" date="2018-05" db="EMBL/GenBank/DDBJ databases">
        <authorList>
            <person name="Lanie J.A."/>
            <person name="Ng W.-L."/>
            <person name="Kazmierczak K.M."/>
            <person name="Andrzejewski T.M."/>
            <person name="Davidsen T.M."/>
            <person name="Wayne K.J."/>
            <person name="Tettelin H."/>
            <person name="Glass J.I."/>
            <person name="Rusch D."/>
            <person name="Podicherti R."/>
            <person name="Tsui H.-C.T."/>
            <person name="Winkler M.E."/>
        </authorList>
    </citation>
    <scope>NUCLEOTIDE SEQUENCE</scope>
</reference>
<organism evidence="1">
    <name type="scientific">marine metagenome</name>
    <dbReference type="NCBI Taxonomy" id="408172"/>
    <lineage>
        <taxon>unclassified sequences</taxon>
        <taxon>metagenomes</taxon>
        <taxon>ecological metagenomes</taxon>
    </lineage>
</organism>